<keyword evidence="11 18" id="KW-0503">Monooxygenase</keyword>
<evidence type="ECO:0000256" key="1">
    <source>
        <dbReference type="ARBA" id="ARBA00001971"/>
    </source>
</evidence>
<keyword evidence="8" id="KW-1133">Transmembrane helix</keyword>
<dbReference type="GO" id="GO:0016125">
    <property type="term" value="P:sterol metabolic process"/>
    <property type="evidence" value="ECO:0007669"/>
    <property type="project" value="TreeGrafter"/>
</dbReference>
<dbReference type="InterPro" id="IPR017972">
    <property type="entry name" value="Cyt_P450_CS"/>
</dbReference>
<keyword evidence="20" id="KW-1185">Reference proteome</keyword>
<evidence type="ECO:0000256" key="7">
    <source>
        <dbReference type="ARBA" id="ARBA00022723"/>
    </source>
</evidence>
<dbReference type="PROSITE" id="PS00086">
    <property type="entry name" value="CYTOCHROME_P450"/>
    <property type="match status" value="1"/>
</dbReference>
<keyword evidence="12" id="KW-0472">Membrane</keyword>
<evidence type="ECO:0000256" key="17">
    <source>
        <dbReference type="ARBA" id="ARBA00077474"/>
    </source>
</evidence>
<dbReference type="PANTHER" id="PTHR24286:SF37">
    <property type="entry name" value="CYTOCHROME P450 724B1"/>
    <property type="match status" value="1"/>
</dbReference>
<dbReference type="GO" id="GO:0005506">
    <property type="term" value="F:iron ion binding"/>
    <property type="evidence" value="ECO:0007669"/>
    <property type="project" value="InterPro"/>
</dbReference>
<dbReference type="CDD" id="cd11043">
    <property type="entry name" value="CYP90-like"/>
    <property type="match status" value="1"/>
</dbReference>
<evidence type="ECO:0000256" key="12">
    <source>
        <dbReference type="ARBA" id="ARBA00023136"/>
    </source>
</evidence>
<gene>
    <name evidence="19" type="ORF">GUJ93_ZPchr0002g24575</name>
</gene>
<comment type="pathway">
    <text evidence="3">Hormone biosynthesis.</text>
</comment>
<comment type="cofactor">
    <cofactor evidence="1">
        <name>heme</name>
        <dbReference type="ChEBI" id="CHEBI:30413"/>
    </cofactor>
</comment>
<dbReference type="FunFam" id="1.10.630.10:FF:000057">
    <property type="entry name" value="Cytochrome P450 724B1"/>
    <property type="match status" value="1"/>
</dbReference>
<evidence type="ECO:0000256" key="14">
    <source>
        <dbReference type="ARBA" id="ARBA00052777"/>
    </source>
</evidence>
<keyword evidence="5 18" id="KW-0349">Heme</keyword>
<dbReference type="Proteomes" id="UP000729402">
    <property type="component" value="Unassembled WGS sequence"/>
</dbReference>
<protein>
    <recommendedName>
        <fullName evidence="16">Cytochrome P450 724B1</fullName>
    </recommendedName>
    <alternativeName>
        <fullName evidence="17">(22S)-22-hydroxycampesterol synthase</fullName>
    </alternativeName>
</protein>
<evidence type="ECO:0000256" key="8">
    <source>
        <dbReference type="ARBA" id="ARBA00022989"/>
    </source>
</evidence>
<organism evidence="19 20">
    <name type="scientific">Zizania palustris</name>
    <name type="common">Northern wild rice</name>
    <dbReference type="NCBI Taxonomy" id="103762"/>
    <lineage>
        <taxon>Eukaryota</taxon>
        <taxon>Viridiplantae</taxon>
        <taxon>Streptophyta</taxon>
        <taxon>Embryophyta</taxon>
        <taxon>Tracheophyta</taxon>
        <taxon>Spermatophyta</taxon>
        <taxon>Magnoliopsida</taxon>
        <taxon>Liliopsida</taxon>
        <taxon>Poales</taxon>
        <taxon>Poaceae</taxon>
        <taxon>BOP clade</taxon>
        <taxon>Oryzoideae</taxon>
        <taxon>Oryzeae</taxon>
        <taxon>Zizaniinae</taxon>
        <taxon>Zizania</taxon>
    </lineage>
</organism>
<evidence type="ECO:0000256" key="13">
    <source>
        <dbReference type="ARBA" id="ARBA00037910"/>
    </source>
</evidence>
<evidence type="ECO:0000313" key="19">
    <source>
        <dbReference type="EMBL" id="KAG8059088.1"/>
    </source>
</evidence>
<proteinExistence type="inferred from homology"/>
<dbReference type="GO" id="GO:0016132">
    <property type="term" value="P:brassinosteroid biosynthetic process"/>
    <property type="evidence" value="ECO:0007669"/>
    <property type="project" value="TreeGrafter"/>
</dbReference>
<comment type="pathway">
    <text evidence="13">Plant hormone biosynthesis; brassinosteroid biosynthesis.</text>
</comment>
<keyword evidence="9 18" id="KW-0560">Oxidoreductase</keyword>
<evidence type="ECO:0000256" key="10">
    <source>
        <dbReference type="ARBA" id="ARBA00023004"/>
    </source>
</evidence>
<dbReference type="GO" id="GO:0016020">
    <property type="term" value="C:membrane"/>
    <property type="evidence" value="ECO:0007669"/>
    <property type="project" value="UniProtKB-SubCell"/>
</dbReference>
<dbReference type="GO" id="GO:0020037">
    <property type="term" value="F:heme binding"/>
    <property type="evidence" value="ECO:0007669"/>
    <property type="project" value="InterPro"/>
</dbReference>
<evidence type="ECO:0000256" key="16">
    <source>
        <dbReference type="ARBA" id="ARBA00067336"/>
    </source>
</evidence>
<evidence type="ECO:0000256" key="9">
    <source>
        <dbReference type="ARBA" id="ARBA00023002"/>
    </source>
</evidence>
<accession>A0A8J5VST9</accession>
<comment type="catalytic activity">
    <reaction evidence="14">
        <text>campesterol + reduced [NADPH--hemoprotein reductase] + O2 = (22S)-22-hydroxycampesterol + oxidized [NADPH--hemoprotein reductase] + H2O + H(+)</text>
        <dbReference type="Rhea" id="RHEA:69835"/>
        <dbReference type="Rhea" id="RHEA-COMP:11964"/>
        <dbReference type="Rhea" id="RHEA-COMP:11965"/>
        <dbReference type="ChEBI" id="CHEBI:15377"/>
        <dbReference type="ChEBI" id="CHEBI:15378"/>
        <dbReference type="ChEBI" id="CHEBI:15379"/>
        <dbReference type="ChEBI" id="CHEBI:28623"/>
        <dbReference type="ChEBI" id="CHEBI:57618"/>
        <dbReference type="ChEBI" id="CHEBI:58210"/>
        <dbReference type="ChEBI" id="CHEBI:72331"/>
    </reaction>
    <physiologicalReaction direction="left-to-right" evidence="14">
        <dbReference type="Rhea" id="RHEA:69836"/>
    </physiologicalReaction>
</comment>
<dbReference type="GO" id="GO:0010268">
    <property type="term" value="P:brassinosteroid homeostasis"/>
    <property type="evidence" value="ECO:0007669"/>
    <property type="project" value="TreeGrafter"/>
</dbReference>
<dbReference type="GO" id="GO:0004497">
    <property type="term" value="F:monooxygenase activity"/>
    <property type="evidence" value="ECO:0007669"/>
    <property type="project" value="UniProtKB-KW"/>
</dbReference>
<sequence>MLAMVLVVRHLLPLFHNINVPRGSFGWPLIGETFGFLRPHASTTLGLFLQNRVIRYGAVFTSHLFGEPTVVSCDKELSNFVLQNEERLFQCSYPAAIHGVLGDSSMLAVSGYRHHRLRNLFLSLVASARASPTYYAQVDRASLAVVSSWRGRRTVSFCDEARKFAFGVILKQVVGLSAEEPAAVDILENYLTFMKGLVSLPLRIPGTAYAKAVKAREKIACTLERVIQDRRERGSCDESVFLDGLLPSEGFSDKEKVGFVLDALLAGYETTSLLISMLAYFLGQSDKHIDQLKREHQSIRSSKGKDEFLNSEDYKKMEYTQNVINETLRCGNVVKFVHRKALKDVKFKDYVIPSGWKVLPILSAVHLDASLHVNPQQFQPCRWEGLKNQTASSKMLAAFGGGLRLCPGSELSKIEAAFFLHHLVLSYRWSIDGELDVPMAYPYVEFGRGLPIHIDPI</sequence>
<comment type="subcellular location">
    <subcellularLocation>
        <location evidence="2">Membrane</location>
    </subcellularLocation>
</comment>
<evidence type="ECO:0000256" key="3">
    <source>
        <dbReference type="ARBA" id="ARBA00004972"/>
    </source>
</evidence>
<reference evidence="19" key="2">
    <citation type="submission" date="2021-02" db="EMBL/GenBank/DDBJ databases">
        <authorList>
            <person name="Kimball J.A."/>
            <person name="Haas M.W."/>
            <person name="Macchietto M."/>
            <person name="Kono T."/>
            <person name="Duquette J."/>
            <person name="Shao M."/>
        </authorList>
    </citation>
    <scope>NUCLEOTIDE SEQUENCE</scope>
    <source>
        <tissue evidence="19">Fresh leaf tissue</tissue>
    </source>
</reference>
<evidence type="ECO:0000256" key="5">
    <source>
        <dbReference type="ARBA" id="ARBA00022617"/>
    </source>
</evidence>
<keyword evidence="7 18" id="KW-0479">Metal-binding</keyword>
<keyword evidence="6" id="KW-0812">Transmembrane</keyword>
<dbReference type="PANTHER" id="PTHR24286">
    <property type="entry name" value="CYTOCHROME P450 26"/>
    <property type="match status" value="1"/>
</dbReference>
<reference evidence="19" key="1">
    <citation type="journal article" date="2021" name="bioRxiv">
        <title>Whole Genome Assembly and Annotation of Northern Wild Rice, Zizania palustris L., Supports a Whole Genome Duplication in the Zizania Genus.</title>
        <authorList>
            <person name="Haas M."/>
            <person name="Kono T."/>
            <person name="Macchietto M."/>
            <person name="Millas R."/>
            <person name="McGilp L."/>
            <person name="Shao M."/>
            <person name="Duquette J."/>
            <person name="Hirsch C.N."/>
            <person name="Kimball J."/>
        </authorList>
    </citation>
    <scope>NUCLEOTIDE SEQUENCE</scope>
    <source>
        <tissue evidence="19">Fresh leaf tissue</tissue>
    </source>
</reference>
<evidence type="ECO:0000256" key="2">
    <source>
        <dbReference type="ARBA" id="ARBA00004370"/>
    </source>
</evidence>
<name>A0A8J5VST9_ZIZPA</name>
<evidence type="ECO:0000256" key="15">
    <source>
        <dbReference type="ARBA" id="ARBA00060577"/>
    </source>
</evidence>
<evidence type="ECO:0000256" key="11">
    <source>
        <dbReference type="ARBA" id="ARBA00023033"/>
    </source>
</evidence>
<evidence type="ECO:0000256" key="18">
    <source>
        <dbReference type="RuleBase" id="RU000461"/>
    </source>
</evidence>
<dbReference type="EMBL" id="JAAALK010000287">
    <property type="protein sequence ID" value="KAG8059088.1"/>
    <property type="molecule type" value="Genomic_DNA"/>
</dbReference>
<dbReference type="GO" id="GO:0016705">
    <property type="term" value="F:oxidoreductase activity, acting on paired donors, with incorporation or reduction of molecular oxygen"/>
    <property type="evidence" value="ECO:0007669"/>
    <property type="project" value="InterPro"/>
</dbReference>
<comment type="pathway">
    <text evidence="15">Steroid biosynthesis.</text>
</comment>
<dbReference type="Pfam" id="PF00067">
    <property type="entry name" value="p450"/>
    <property type="match status" value="1"/>
</dbReference>
<dbReference type="OrthoDB" id="3945418at2759"/>
<keyword evidence="10 18" id="KW-0408">Iron</keyword>
<comment type="similarity">
    <text evidence="4 18">Belongs to the cytochrome P450 family.</text>
</comment>
<evidence type="ECO:0000256" key="6">
    <source>
        <dbReference type="ARBA" id="ARBA00022692"/>
    </source>
</evidence>
<comment type="caution">
    <text evidence="19">The sequence shown here is derived from an EMBL/GenBank/DDBJ whole genome shotgun (WGS) entry which is preliminary data.</text>
</comment>
<evidence type="ECO:0000256" key="4">
    <source>
        <dbReference type="ARBA" id="ARBA00010617"/>
    </source>
</evidence>
<dbReference type="AlphaFoldDB" id="A0A8J5VST9"/>
<dbReference type="InterPro" id="IPR001128">
    <property type="entry name" value="Cyt_P450"/>
</dbReference>
<evidence type="ECO:0000313" key="20">
    <source>
        <dbReference type="Proteomes" id="UP000729402"/>
    </source>
</evidence>